<dbReference type="GO" id="GO:0051539">
    <property type="term" value="F:4 iron, 4 sulfur cluster binding"/>
    <property type="evidence" value="ECO:0007669"/>
    <property type="project" value="UniProtKB-UniRule"/>
</dbReference>
<comment type="function">
    <text evidence="12">Acts as a transcriptional regulator. Probably redox-responsive. The apo- but not holo-form probably binds DNA.</text>
</comment>
<organism evidence="14 15">
    <name type="scientific">Pengzhenrongella sicca</name>
    <dbReference type="NCBI Taxonomy" id="2819238"/>
    <lineage>
        <taxon>Bacteria</taxon>
        <taxon>Bacillati</taxon>
        <taxon>Actinomycetota</taxon>
        <taxon>Actinomycetes</taxon>
        <taxon>Micrococcales</taxon>
        <taxon>Pengzhenrongella</taxon>
    </lineage>
</organism>
<comment type="cofactor">
    <cofactor evidence="12">
        <name>[4Fe-4S] cluster</name>
        <dbReference type="ChEBI" id="CHEBI:49883"/>
    </cofactor>
    <text evidence="12">Binds 1 [4Fe-4S] cluster per subunit. Following nitrosylation of the [4Fe-4S] cluster binds 1 [4Fe-8(NO)] cluster per subunit.</text>
</comment>
<comment type="subcellular location">
    <subcellularLocation>
        <location evidence="1 12">Cytoplasm</location>
    </subcellularLocation>
</comment>
<evidence type="ECO:0000256" key="7">
    <source>
        <dbReference type="ARBA" id="ARBA00023014"/>
    </source>
</evidence>
<keyword evidence="9 12" id="KW-0238">DNA-binding</keyword>
<evidence type="ECO:0000256" key="2">
    <source>
        <dbReference type="ARBA" id="ARBA00006597"/>
    </source>
</evidence>
<keyword evidence="15" id="KW-1185">Reference proteome</keyword>
<keyword evidence="3 12" id="KW-0004">4Fe-4S</keyword>
<name>A0A8A4ZBR5_9MICO</name>
<dbReference type="PANTHER" id="PTHR38839:SF5">
    <property type="entry name" value="TRANSCRIPTIONAL REGULATOR WHID"/>
    <property type="match status" value="1"/>
</dbReference>
<evidence type="ECO:0000313" key="15">
    <source>
        <dbReference type="Proteomes" id="UP000663937"/>
    </source>
</evidence>
<evidence type="ECO:0000256" key="9">
    <source>
        <dbReference type="ARBA" id="ARBA00023125"/>
    </source>
</evidence>
<evidence type="ECO:0000256" key="12">
    <source>
        <dbReference type="HAMAP-Rule" id="MF_01479"/>
    </source>
</evidence>
<evidence type="ECO:0000256" key="5">
    <source>
        <dbReference type="ARBA" id="ARBA00022723"/>
    </source>
</evidence>
<feature type="binding site" evidence="12">
    <location>
        <position position="51"/>
    </location>
    <ligand>
        <name>[4Fe-4S] cluster</name>
        <dbReference type="ChEBI" id="CHEBI:49883"/>
    </ligand>
</feature>
<keyword evidence="5 12" id="KW-0479">Metal-binding</keyword>
<dbReference type="Proteomes" id="UP000663937">
    <property type="component" value="Chromosome"/>
</dbReference>
<evidence type="ECO:0000256" key="6">
    <source>
        <dbReference type="ARBA" id="ARBA00023004"/>
    </source>
</evidence>
<dbReference type="GO" id="GO:0045454">
    <property type="term" value="P:cell redox homeostasis"/>
    <property type="evidence" value="ECO:0007669"/>
    <property type="project" value="TreeGrafter"/>
</dbReference>
<dbReference type="GO" id="GO:0005737">
    <property type="term" value="C:cytoplasm"/>
    <property type="evidence" value="ECO:0007669"/>
    <property type="project" value="UniProtKB-SubCell"/>
</dbReference>
<feature type="binding site" evidence="12">
    <location>
        <position position="54"/>
    </location>
    <ligand>
        <name>[4Fe-4S] cluster</name>
        <dbReference type="ChEBI" id="CHEBI:49883"/>
    </ligand>
</feature>
<dbReference type="GO" id="GO:0003677">
    <property type="term" value="F:DNA binding"/>
    <property type="evidence" value="ECO:0007669"/>
    <property type="project" value="UniProtKB-UniRule"/>
</dbReference>
<feature type="binding site" evidence="12">
    <location>
        <position position="60"/>
    </location>
    <ligand>
        <name>[4Fe-4S] cluster</name>
        <dbReference type="ChEBI" id="CHEBI:49883"/>
    </ligand>
</feature>
<dbReference type="AlphaFoldDB" id="A0A8A4ZBR5"/>
<evidence type="ECO:0000256" key="4">
    <source>
        <dbReference type="ARBA" id="ARBA00022490"/>
    </source>
</evidence>
<feature type="binding site" evidence="12">
    <location>
        <position position="21"/>
    </location>
    <ligand>
        <name>[4Fe-4S] cluster</name>
        <dbReference type="ChEBI" id="CHEBI:49883"/>
    </ligand>
</feature>
<evidence type="ECO:0000256" key="11">
    <source>
        <dbReference type="ARBA" id="ARBA00023163"/>
    </source>
</evidence>
<dbReference type="InterPro" id="IPR003482">
    <property type="entry name" value="Whib"/>
</dbReference>
<dbReference type="GO" id="GO:0045892">
    <property type="term" value="P:negative regulation of DNA-templated transcription"/>
    <property type="evidence" value="ECO:0007669"/>
    <property type="project" value="TreeGrafter"/>
</dbReference>
<protein>
    <recommendedName>
        <fullName evidence="12">Transcriptional regulator WhiB</fullName>
    </recommendedName>
</protein>
<reference evidence="14" key="1">
    <citation type="submission" date="2021-03" db="EMBL/GenBank/DDBJ databases">
        <title>Pengzhenrongella sicca gen. nov., sp. nov., a new member of suborder Micrococcineae isolated from High-Arctic tundra soil.</title>
        <authorList>
            <person name="Peng F."/>
        </authorList>
    </citation>
    <scope>NUCLEOTIDE SEQUENCE</scope>
    <source>
        <strain evidence="14">LRZ-2</strain>
    </source>
</reference>
<dbReference type="PANTHER" id="PTHR38839">
    <property type="entry name" value="TRANSCRIPTIONAL REGULATOR WHID-RELATED"/>
    <property type="match status" value="1"/>
</dbReference>
<dbReference type="Pfam" id="PF02467">
    <property type="entry name" value="Whib"/>
    <property type="match status" value="1"/>
</dbReference>
<evidence type="ECO:0000313" key="14">
    <source>
        <dbReference type="EMBL" id="QTE27937.1"/>
    </source>
</evidence>
<gene>
    <name evidence="12" type="primary">whiB</name>
    <name evidence="14" type="ORF">J4E96_11010</name>
</gene>
<evidence type="ECO:0000256" key="3">
    <source>
        <dbReference type="ARBA" id="ARBA00022485"/>
    </source>
</evidence>
<dbReference type="KEGG" id="psic:J4E96_11010"/>
<dbReference type="EMBL" id="CP071868">
    <property type="protein sequence ID" value="QTE27937.1"/>
    <property type="molecule type" value="Genomic_DNA"/>
</dbReference>
<keyword evidence="4 12" id="KW-0963">Cytoplasm</keyword>
<dbReference type="PROSITE" id="PS51674">
    <property type="entry name" value="4FE4S_WBL"/>
    <property type="match status" value="1"/>
</dbReference>
<dbReference type="HAMAP" id="MF_01479">
    <property type="entry name" value="WhiB"/>
    <property type="match status" value="1"/>
</dbReference>
<dbReference type="RefSeq" id="WP_227422162.1">
    <property type="nucleotide sequence ID" value="NZ_CP071868.1"/>
</dbReference>
<dbReference type="GO" id="GO:0047134">
    <property type="term" value="F:protein-disulfide reductase [NAD(P)H] activity"/>
    <property type="evidence" value="ECO:0007669"/>
    <property type="project" value="TreeGrafter"/>
</dbReference>
<dbReference type="GO" id="GO:0046872">
    <property type="term" value="F:metal ion binding"/>
    <property type="evidence" value="ECO:0007669"/>
    <property type="project" value="UniProtKB-KW"/>
</dbReference>
<feature type="domain" description="4Fe-4S Wbl-type" evidence="13">
    <location>
        <begin position="20"/>
        <end position="84"/>
    </location>
</feature>
<evidence type="ECO:0000256" key="8">
    <source>
        <dbReference type="ARBA" id="ARBA00023015"/>
    </source>
</evidence>
<dbReference type="GO" id="GO:0035731">
    <property type="term" value="F:dinitrosyl-iron complex binding"/>
    <property type="evidence" value="ECO:0007669"/>
    <property type="project" value="UniProtKB-UniRule"/>
</dbReference>
<keyword evidence="10 12" id="KW-1015">Disulfide bond</keyword>
<dbReference type="InterPro" id="IPR034768">
    <property type="entry name" value="4FE4S_WBL"/>
</dbReference>
<keyword evidence="8 12" id="KW-0805">Transcription regulation</keyword>
<evidence type="ECO:0000256" key="1">
    <source>
        <dbReference type="ARBA" id="ARBA00004496"/>
    </source>
</evidence>
<comment type="PTM">
    <text evidence="12">Upon Fe-S cluster removal intramolecular disulfide bonds are formed.</text>
</comment>
<comment type="PTM">
    <text evidence="12">The Fe-S cluster can be nitrosylated by nitric oxide (NO).</text>
</comment>
<keyword evidence="7 12" id="KW-0411">Iron-sulfur</keyword>
<evidence type="ECO:0000256" key="10">
    <source>
        <dbReference type="ARBA" id="ARBA00023157"/>
    </source>
</evidence>
<comment type="similarity">
    <text evidence="2 12">Belongs to the WhiB family.</text>
</comment>
<keyword evidence="6 12" id="KW-0408">Iron</keyword>
<proteinExistence type="inferred from homology"/>
<evidence type="ECO:0000259" key="13">
    <source>
        <dbReference type="PROSITE" id="PS51674"/>
    </source>
</evidence>
<keyword evidence="11 12" id="KW-0804">Transcription</keyword>
<sequence length="94" mass="10431">MTESSADGPIIPWNWQSGAACQNKDETLFFHPPGERGSTRRRRDALAKAICATCPVIMQCRAQALKVREPYGVWGGLSEHEREALLPPLVRDAI</sequence>
<accession>A0A8A4ZBR5</accession>